<feature type="chain" id="PRO_5026071299" evidence="1">
    <location>
        <begin position="24"/>
        <end position="201"/>
    </location>
</feature>
<gene>
    <name evidence="2" type="ORF">GVT53_12810</name>
</gene>
<dbReference type="Proteomes" id="UP000502928">
    <property type="component" value="Chromosome"/>
</dbReference>
<feature type="signal peptide" evidence="1">
    <location>
        <begin position="1"/>
        <end position="23"/>
    </location>
</feature>
<name>A0A6G7J4W5_9FLAO</name>
<sequence length="201" mass="23298">MKNTYAIRMFIVGCALGTFGLFAQDMEHPKFGSGFYPTDVYSLTQSIWADMDEESLMLLEDYTKSTIYLVKENDTLVPVLDQYASDVQDSSLDLSVNDLPNIQGVKRIILVEDYYTFCCLSISLNYIIETTEGRFVHLPELKVENCGEEFNYWQYRFPNEMFGVPGKIVLGYLDLSQAYEVRSFQEEKVFLWDGEKLIREQ</sequence>
<reference evidence="2 3" key="1">
    <citation type="submission" date="2020-02" db="EMBL/GenBank/DDBJ databases">
        <title>Complete genome of Muricauda sp. 501str8.</title>
        <authorList>
            <person name="Dong B."/>
            <person name="Zhu S."/>
            <person name="Yang J."/>
            <person name="Chen J."/>
        </authorList>
    </citation>
    <scope>NUCLEOTIDE SEQUENCE [LARGE SCALE GENOMIC DNA]</scope>
    <source>
        <strain evidence="2 3">501str8</strain>
    </source>
</reference>
<dbReference type="RefSeq" id="WP_166248928.1">
    <property type="nucleotide sequence ID" value="NZ_CP049616.1"/>
</dbReference>
<accession>A0A6G7J4W5</accession>
<protein>
    <submittedName>
        <fullName evidence="2">Uncharacterized protein</fullName>
    </submittedName>
</protein>
<evidence type="ECO:0000313" key="2">
    <source>
        <dbReference type="EMBL" id="QII45522.1"/>
    </source>
</evidence>
<keyword evidence="3" id="KW-1185">Reference proteome</keyword>
<dbReference type="EMBL" id="CP049616">
    <property type="protein sequence ID" value="QII45522.1"/>
    <property type="molecule type" value="Genomic_DNA"/>
</dbReference>
<dbReference type="AlphaFoldDB" id="A0A6G7J4W5"/>
<dbReference type="KEGG" id="mut:GVT53_12810"/>
<evidence type="ECO:0000256" key="1">
    <source>
        <dbReference type="SAM" id="SignalP"/>
    </source>
</evidence>
<evidence type="ECO:0000313" key="3">
    <source>
        <dbReference type="Proteomes" id="UP000502928"/>
    </source>
</evidence>
<organism evidence="2 3">
    <name type="scientific">Flagellimonas oceani</name>
    <dbReference type="NCBI Taxonomy" id="2698672"/>
    <lineage>
        <taxon>Bacteria</taxon>
        <taxon>Pseudomonadati</taxon>
        <taxon>Bacteroidota</taxon>
        <taxon>Flavobacteriia</taxon>
        <taxon>Flavobacteriales</taxon>
        <taxon>Flavobacteriaceae</taxon>
        <taxon>Flagellimonas</taxon>
    </lineage>
</organism>
<keyword evidence="1" id="KW-0732">Signal</keyword>
<proteinExistence type="predicted"/>